<comment type="caution">
    <text evidence="1">The sequence shown here is derived from an EMBL/GenBank/DDBJ whole genome shotgun (WGS) entry which is preliminary data.</text>
</comment>
<reference evidence="1" key="1">
    <citation type="submission" date="2020-08" db="EMBL/GenBank/DDBJ databases">
        <title>Multicomponent nature underlies the extraordinary mechanical properties of spider dragline silk.</title>
        <authorList>
            <person name="Kono N."/>
            <person name="Nakamura H."/>
            <person name="Mori M."/>
            <person name="Yoshida Y."/>
            <person name="Ohtoshi R."/>
            <person name="Malay A.D."/>
            <person name="Moran D.A.P."/>
            <person name="Tomita M."/>
            <person name="Numata K."/>
            <person name="Arakawa K."/>
        </authorList>
    </citation>
    <scope>NUCLEOTIDE SEQUENCE</scope>
</reference>
<proteinExistence type="predicted"/>
<dbReference type="Proteomes" id="UP000887013">
    <property type="component" value="Unassembled WGS sequence"/>
</dbReference>
<dbReference type="EMBL" id="BMAW01021634">
    <property type="protein sequence ID" value="GFT73827.1"/>
    <property type="molecule type" value="Genomic_DNA"/>
</dbReference>
<dbReference type="AlphaFoldDB" id="A0A8X6PIZ5"/>
<sequence>MNSKLDILQLCYRINNPSQRVAFANRCCFRGQFFHSRHSGNYPCHLYFEMKSLIPVARRSSLSLSLAYFLENLSIHNTVSLPQPQLPILFSEKRQRANPFRPEPE</sequence>
<evidence type="ECO:0000313" key="1">
    <source>
        <dbReference type="EMBL" id="GFT73827.1"/>
    </source>
</evidence>
<evidence type="ECO:0000313" key="2">
    <source>
        <dbReference type="Proteomes" id="UP000887013"/>
    </source>
</evidence>
<name>A0A8X6PIZ5_NEPPI</name>
<accession>A0A8X6PIZ5</accession>
<gene>
    <name evidence="1" type="ORF">NPIL_608241</name>
</gene>
<protein>
    <submittedName>
        <fullName evidence="1">Uncharacterized protein</fullName>
    </submittedName>
</protein>
<keyword evidence="2" id="KW-1185">Reference proteome</keyword>
<organism evidence="1 2">
    <name type="scientific">Nephila pilipes</name>
    <name type="common">Giant wood spider</name>
    <name type="synonym">Nephila maculata</name>
    <dbReference type="NCBI Taxonomy" id="299642"/>
    <lineage>
        <taxon>Eukaryota</taxon>
        <taxon>Metazoa</taxon>
        <taxon>Ecdysozoa</taxon>
        <taxon>Arthropoda</taxon>
        <taxon>Chelicerata</taxon>
        <taxon>Arachnida</taxon>
        <taxon>Araneae</taxon>
        <taxon>Araneomorphae</taxon>
        <taxon>Entelegynae</taxon>
        <taxon>Araneoidea</taxon>
        <taxon>Nephilidae</taxon>
        <taxon>Nephila</taxon>
    </lineage>
</organism>